<name>A0A518HE56_9BACT</name>
<evidence type="ECO:0000313" key="4">
    <source>
        <dbReference type="Proteomes" id="UP000317835"/>
    </source>
</evidence>
<keyword evidence="2" id="KW-0472">Membrane</keyword>
<evidence type="ECO:0008006" key="5">
    <source>
        <dbReference type="Google" id="ProtNLM"/>
    </source>
</evidence>
<dbReference type="KEGG" id="tpla:ElP_69670"/>
<feature type="compositionally biased region" description="Polar residues" evidence="1">
    <location>
        <begin position="152"/>
        <end position="162"/>
    </location>
</feature>
<organism evidence="3 4">
    <name type="scientific">Tautonia plasticadhaerens</name>
    <dbReference type="NCBI Taxonomy" id="2527974"/>
    <lineage>
        <taxon>Bacteria</taxon>
        <taxon>Pseudomonadati</taxon>
        <taxon>Planctomycetota</taxon>
        <taxon>Planctomycetia</taxon>
        <taxon>Isosphaerales</taxon>
        <taxon>Isosphaeraceae</taxon>
        <taxon>Tautonia</taxon>
    </lineage>
</organism>
<feature type="transmembrane region" description="Helical" evidence="2">
    <location>
        <begin position="52"/>
        <end position="72"/>
    </location>
</feature>
<dbReference type="EMBL" id="CP036426">
    <property type="protein sequence ID" value="QDV39006.1"/>
    <property type="molecule type" value="Genomic_DNA"/>
</dbReference>
<evidence type="ECO:0000256" key="2">
    <source>
        <dbReference type="SAM" id="Phobius"/>
    </source>
</evidence>
<dbReference type="RefSeq" id="WP_145277950.1">
    <property type="nucleotide sequence ID" value="NZ_CP036426.1"/>
</dbReference>
<evidence type="ECO:0000313" key="3">
    <source>
        <dbReference type="EMBL" id="QDV39006.1"/>
    </source>
</evidence>
<feature type="region of interest" description="Disordered" evidence="1">
    <location>
        <begin position="82"/>
        <end position="103"/>
    </location>
</feature>
<dbReference type="AlphaFoldDB" id="A0A518HE56"/>
<keyword evidence="4" id="KW-1185">Reference proteome</keyword>
<dbReference type="OrthoDB" id="213584at2"/>
<gene>
    <name evidence="3" type="ORF">ElP_69670</name>
</gene>
<keyword evidence="2" id="KW-0812">Transmembrane</keyword>
<keyword evidence="2" id="KW-1133">Transmembrane helix</keyword>
<feature type="region of interest" description="Disordered" evidence="1">
    <location>
        <begin position="145"/>
        <end position="168"/>
    </location>
</feature>
<sequence length="168" mass="19241">MASHRPQWGDQAEVDDLRREMAKIRREIHADVNVAREHFNATLNWRGYVRAAPWPAVGAAFGVGFAAAWLLVPRRRIRVVEREEADRSRPRTRYEERAEERAEEKAQRKGLLSMALGFAAPIAMRAAQNYAIQFIEGRLAESQWGSFMPDQQEGSRVQSDQSAPRRPD</sequence>
<dbReference type="Proteomes" id="UP000317835">
    <property type="component" value="Chromosome"/>
</dbReference>
<reference evidence="3 4" key="1">
    <citation type="submission" date="2019-02" db="EMBL/GenBank/DDBJ databases">
        <title>Deep-cultivation of Planctomycetes and their phenomic and genomic characterization uncovers novel biology.</title>
        <authorList>
            <person name="Wiegand S."/>
            <person name="Jogler M."/>
            <person name="Boedeker C."/>
            <person name="Pinto D."/>
            <person name="Vollmers J."/>
            <person name="Rivas-Marin E."/>
            <person name="Kohn T."/>
            <person name="Peeters S.H."/>
            <person name="Heuer A."/>
            <person name="Rast P."/>
            <person name="Oberbeckmann S."/>
            <person name="Bunk B."/>
            <person name="Jeske O."/>
            <person name="Meyerdierks A."/>
            <person name="Storesund J.E."/>
            <person name="Kallscheuer N."/>
            <person name="Luecker S."/>
            <person name="Lage O.M."/>
            <person name="Pohl T."/>
            <person name="Merkel B.J."/>
            <person name="Hornburger P."/>
            <person name="Mueller R.-W."/>
            <person name="Bruemmer F."/>
            <person name="Labrenz M."/>
            <person name="Spormann A.M."/>
            <person name="Op den Camp H."/>
            <person name="Overmann J."/>
            <person name="Amann R."/>
            <person name="Jetten M.S.M."/>
            <person name="Mascher T."/>
            <person name="Medema M.H."/>
            <person name="Devos D.P."/>
            <person name="Kaster A.-K."/>
            <person name="Ovreas L."/>
            <person name="Rohde M."/>
            <person name="Galperin M.Y."/>
            <person name="Jogler C."/>
        </authorList>
    </citation>
    <scope>NUCLEOTIDE SEQUENCE [LARGE SCALE GENOMIC DNA]</scope>
    <source>
        <strain evidence="3 4">ElP</strain>
    </source>
</reference>
<proteinExistence type="predicted"/>
<protein>
    <recommendedName>
        <fullName evidence="5">DUF3618 domain-containing protein</fullName>
    </recommendedName>
</protein>
<accession>A0A518HE56</accession>
<evidence type="ECO:0000256" key="1">
    <source>
        <dbReference type="SAM" id="MobiDB-lite"/>
    </source>
</evidence>